<reference evidence="5" key="1">
    <citation type="submission" date="2020-02" db="EMBL/GenBank/DDBJ databases">
        <authorList>
            <person name="Meier V. D."/>
        </authorList>
    </citation>
    <scope>NUCLEOTIDE SEQUENCE</scope>
    <source>
        <strain evidence="5">AVDCRST_MAG89</strain>
    </source>
</reference>
<dbReference type="Pfam" id="PF01329">
    <property type="entry name" value="Pterin_4a"/>
    <property type="match status" value="1"/>
</dbReference>
<dbReference type="InterPro" id="IPR001533">
    <property type="entry name" value="Pterin_deHydtase"/>
</dbReference>
<sequence>MMQLLSAQQANDRVAESLPAWRVVDNELVRVYETGSWRVTMLLAGMIAYLAEAANHHPDLLLSY</sequence>
<feature type="non-terminal residue" evidence="5">
    <location>
        <position position="64"/>
    </location>
</feature>
<dbReference type="Gene3D" id="3.30.1360.20">
    <property type="entry name" value="Transcriptional coactivator/pterin dehydratase"/>
    <property type="match status" value="1"/>
</dbReference>
<evidence type="ECO:0000256" key="1">
    <source>
        <dbReference type="ARBA" id="ARBA00001554"/>
    </source>
</evidence>
<dbReference type="GO" id="GO:0006729">
    <property type="term" value="P:tetrahydrobiopterin biosynthetic process"/>
    <property type="evidence" value="ECO:0007669"/>
    <property type="project" value="InterPro"/>
</dbReference>
<evidence type="ECO:0000256" key="2">
    <source>
        <dbReference type="ARBA" id="ARBA00006472"/>
    </source>
</evidence>
<dbReference type="InterPro" id="IPR036428">
    <property type="entry name" value="PCD_sf"/>
</dbReference>
<proteinExistence type="inferred from homology"/>
<dbReference type="EC" id="4.2.1.96" evidence="3"/>
<dbReference type="GO" id="GO:0008124">
    <property type="term" value="F:4-alpha-hydroxytetrahydrobiopterin dehydratase activity"/>
    <property type="evidence" value="ECO:0007669"/>
    <property type="project" value="UniProtKB-EC"/>
</dbReference>
<comment type="catalytic activity">
    <reaction evidence="1">
        <text>(4aS,6R)-4a-hydroxy-L-erythro-5,6,7,8-tetrahydrobiopterin = (6R)-L-erythro-6,7-dihydrobiopterin + H2O</text>
        <dbReference type="Rhea" id="RHEA:11920"/>
        <dbReference type="ChEBI" id="CHEBI:15377"/>
        <dbReference type="ChEBI" id="CHEBI:15642"/>
        <dbReference type="ChEBI" id="CHEBI:43120"/>
        <dbReference type="EC" id="4.2.1.96"/>
    </reaction>
</comment>
<dbReference type="EMBL" id="CADCTV010000248">
    <property type="protein sequence ID" value="CAA9311111.1"/>
    <property type="molecule type" value="Genomic_DNA"/>
</dbReference>
<protein>
    <recommendedName>
        <fullName evidence="3">4a-hydroxytetrahydrobiopterin dehydratase</fullName>
        <ecNumber evidence="3">4.2.1.96</ecNumber>
    </recommendedName>
</protein>
<gene>
    <name evidence="5" type="ORF">AVDCRST_MAG89-1124</name>
</gene>
<evidence type="ECO:0000256" key="4">
    <source>
        <dbReference type="ARBA" id="ARBA00023239"/>
    </source>
</evidence>
<organism evidence="5">
    <name type="scientific">uncultured Gemmatimonadota bacterium</name>
    <dbReference type="NCBI Taxonomy" id="203437"/>
    <lineage>
        <taxon>Bacteria</taxon>
        <taxon>Pseudomonadati</taxon>
        <taxon>Gemmatimonadota</taxon>
        <taxon>environmental samples</taxon>
    </lineage>
</organism>
<dbReference type="SUPFAM" id="SSF55248">
    <property type="entry name" value="PCD-like"/>
    <property type="match status" value="1"/>
</dbReference>
<keyword evidence="4" id="KW-0456">Lyase</keyword>
<accession>A0A6J4KPL2</accession>
<evidence type="ECO:0000313" key="5">
    <source>
        <dbReference type="EMBL" id="CAA9311111.1"/>
    </source>
</evidence>
<name>A0A6J4KPL2_9BACT</name>
<dbReference type="AlphaFoldDB" id="A0A6J4KPL2"/>
<evidence type="ECO:0000256" key="3">
    <source>
        <dbReference type="ARBA" id="ARBA00013252"/>
    </source>
</evidence>
<comment type="similarity">
    <text evidence="2">Belongs to the pterin-4-alpha-carbinolamine dehydratase family.</text>
</comment>